<evidence type="ECO:0000256" key="11">
    <source>
        <dbReference type="ARBA" id="ARBA00023303"/>
    </source>
</evidence>
<gene>
    <name evidence="14" type="ORF">K8N75_00030</name>
</gene>
<keyword evidence="3" id="KW-0813">Transport</keyword>
<evidence type="ECO:0000256" key="3">
    <source>
        <dbReference type="ARBA" id="ARBA00022448"/>
    </source>
</evidence>
<evidence type="ECO:0000313" key="15">
    <source>
        <dbReference type="Proteomes" id="UP000825933"/>
    </source>
</evidence>
<dbReference type="Proteomes" id="UP000825933">
    <property type="component" value="Unassembled WGS sequence"/>
</dbReference>
<accession>A0A8T5UL85</accession>
<evidence type="ECO:0000256" key="4">
    <source>
        <dbReference type="ARBA" id="ARBA00022538"/>
    </source>
</evidence>
<dbReference type="AlphaFoldDB" id="A0A8T5UL85"/>
<dbReference type="RefSeq" id="WP_223790130.1">
    <property type="nucleotide sequence ID" value="NZ_JAIOUQ010000001.1"/>
</dbReference>
<evidence type="ECO:0000256" key="12">
    <source>
        <dbReference type="ARBA" id="ARBA00034430"/>
    </source>
</evidence>
<comment type="subcellular location">
    <subcellularLocation>
        <location evidence="1">Membrane</location>
        <topology evidence="1">Multi-pass membrane protein</topology>
    </subcellularLocation>
</comment>
<keyword evidence="11" id="KW-0407">Ion channel</keyword>
<dbReference type="PANTHER" id="PTHR31462">
    <property type="entry name" value="ENDOSOMAL/LYSOSOMAL POTASSIUM CHANNEL TMEM175"/>
    <property type="match status" value="1"/>
</dbReference>
<sequence>MVESEISGTMDTKRLETLVDGIFAIAMTLLVLGLAAPQISGPLTNAAVTNAILNIIPNLISLIISFVLLAVFWKIHHRIFKQIDRMDGTLLWINVIWLLFIVLVPFSSTLTGDYGQFPVTHVVFNLNMLGIAVLLFLNWEYATRHNFILDTVDKAQIIFTKRINIAFTGLVFLAILLSYYIPSYAEVVYLIIFPLEQVLQRL</sequence>
<evidence type="ECO:0000256" key="9">
    <source>
        <dbReference type="ARBA" id="ARBA00023065"/>
    </source>
</evidence>
<comment type="caution">
    <text evidence="14">The sequence shown here is derived from an EMBL/GenBank/DDBJ whole genome shotgun (WGS) entry which is preliminary data.</text>
</comment>
<proteinExistence type="inferred from homology"/>
<feature type="transmembrane region" description="Helical" evidence="13">
    <location>
        <begin position="122"/>
        <end position="142"/>
    </location>
</feature>
<keyword evidence="9" id="KW-0406">Ion transport</keyword>
<evidence type="ECO:0000256" key="10">
    <source>
        <dbReference type="ARBA" id="ARBA00023136"/>
    </source>
</evidence>
<protein>
    <submittedName>
        <fullName evidence="14">DUF1211 domain-containing protein</fullName>
    </submittedName>
</protein>
<organism evidence="14 15">
    <name type="scientific">Methanobacterium spitsbergense</name>
    <dbReference type="NCBI Taxonomy" id="2874285"/>
    <lineage>
        <taxon>Archaea</taxon>
        <taxon>Methanobacteriati</taxon>
        <taxon>Methanobacteriota</taxon>
        <taxon>Methanomada group</taxon>
        <taxon>Methanobacteria</taxon>
        <taxon>Methanobacteriales</taxon>
        <taxon>Methanobacteriaceae</taxon>
        <taxon>Methanobacterium</taxon>
    </lineage>
</organism>
<evidence type="ECO:0000256" key="7">
    <source>
        <dbReference type="ARBA" id="ARBA00022958"/>
    </source>
</evidence>
<keyword evidence="15" id="KW-1185">Reference proteome</keyword>
<evidence type="ECO:0000256" key="13">
    <source>
        <dbReference type="SAM" id="Phobius"/>
    </source>
</evidence>
<comment type="similarity">
    <text evidence="2">Belongs to the TMEM175 family.</text>
</comment>
<dbReference type="GO" id="GO:0005267">
    <property type="term" value="F:potassium channel activity"/>
    <property type="evidence" value="ECO:0007669"/>
    <property type="project" value="UniProtKB-KW"/>
</dbReference>
<dbReference type="GO" id="GO:0016020">
    <property type="term" value="C:membrane"/>
    <property type="evidence" value="ECO:0007669"/>
    <property type="project" value="UniProtKB-SubCell"/>
</dbReference>
<feature type="transmembrane region" description="Helical" evidence="13">
    <location>
        <begin position="21"/>
        <end position="39"/>
    </location>
</feature>
<dbReference type="PANTHER" id="PTHR31462:SF5">
    <property type="entry name" value="ENDOSOMAL_LYSOSOMAL PROTON CHANNEL TMEM175"/>
    <property type="match status" value="1"/>
</dbReference>
<feature type="transmembrane region" description="Helical" evidence="13">
    <location>
        <begin position="89"/>
        <end position="110"/>
    </location>
</feature>
<evidence type="ECO:0000256" key="6">
    <source>
        <dbReference type="ARBA" id="ARBA00022826"/>
    </source>
</evidence>
<evidence type="ECO:0000256" key="8">
    <source>
        <dbReference type="ARBA" id="ARBA00022989"/>
    </source>
</evidence>
<dbReference type="Pfam" id="PF06736">
    <property type="entry name" value="TMEM175"/>
    <property type="match status" value="1"/>
</dbReference>
<keyword evidence="6" id="KW-0631">Potassium channel</keyword>
<feature type="transmembrane region" description="Helical" evidence="13">
    <location>
        <begin position="163"/>
        <end position="181"/>
    </location>
</feature>
<dbReference type="GO" id="GO:0015252">
    <property type="term" value="F:proton channel activity"/>
    <property type="evidence" value="ECO:0007669"/>
    <property type="project" value="InterPro"/>
</dbReference>
<feature type="transmembrane region" description="Helical" evidence="13">
    <location>
        <begin position="51"/>
        <end position="73"/>
    </location>
</feature>
<keyword evidence="7" id="KW-0630">Potassium</keyword>
<dbReference type="EMBL" id="JAIOUQ010000001">
    <property type="protein sequence ID" value="MBZ2164444.1"/>
    <property type="molecule type" value="Genomic_DNA"/>
</dbReference>
<keyword evidence="10 13" id="KW-0472">Membrane</keyword>
<evidence type="ECO:0000313" key="14">
    <source>
        <dbReference type="EMBL" id="MBZ2164444.1"/>
    </source>
</evidence>
<dbReference type="InterPro" id="IPR010617">
    <property type="entry name" value="TMEM175-like"/>
</dbReference>
<evidence type="ECO:0000256" key="1">
    <source>
        <dbReference type="ARBA" id="ARBA00004141"/>
    </source>
</evidence>
<keyword evidence="4" id="KW-0633">Potassium transport</keyword>
<evidence type="ECO:0000256" key="5">
    <source>
        <dbReference type="ARBA" id="ARBA00022692"/>
    </source>
</evidence>
<name>A0A8T5UL85_9EURY</name>
<comment type="catalytic activity">
    <reaction evidence="12">
        <text>K(+)(in) = K(+)(out)</text>
        <dbReference type="Rhea" id="RHEA:29463"/>
        <dbReference type="ChEBI" id="CHEBI:29103"/>
    </reaction>
</comment>
<keyword evidence="8 13" id="KW-1133">Transmembrane helix</keyword>
<keyword evidence="5 13" id="KW-0812">Transmembrane</keyword>
<evidence type="ECO:0000256" key="2">
    <source>
        <dbReference type="ARBA" id="ARBA00006920"/>
    </source>
</evidence>
<reference evidence="15" key="1">
    <citation type="journal article" date="2022" name="Microbiol. Resour. Announc.">
        <title>Draft Genome Sequence of a Methanogenic Archaeon from West Spitsbergen Permafrost.</title>
        <authorList>
            <person name="Trubitsyn V."/>
            <person name="Rivkina E."/>
            <person name="Shcherbakova V."/>
        </authorList>
    </citation>
    <scope>NUCLEOTIDE SEQUENCE [LARGE SCALE GENOMIC DNA]</scope>
    <source>
        <strain evidence="15">VT</strain>
    </source>
</reference>